<dbReference type="SMART" id="SM00228">
    <property type="entry name" value="PDZ"/>
    <property type="match status" value="1"/>
</dbReference>
<evidence type="ECO:0000313" key="2">
    <source>
        <dbReference type="EMBL" id="TMQ73650.1"/>
    </source>
</evidence>
<dbReference type="SUPFAM" id="SSF50156">
    <property type="entry name" value="PDZ domain-like"/>
    <property type="match status" value="1"/>
</dbReference>
<sequence>MRLPPAGHAVTLVALVLVAVGIGDGRASLTPQAQAIVDHYVAATGGAAALAAEPALHTRGRIQAAKLSGTVEQWTQIPDRLATRLDLGTLRLRMGYDGHVAWRTDLSSRRVQILEGKDLEAMASDAYFENEMWARPDQGGGQVTFGTTSYRDGQAFHSLVVTPPLGPLRRLWFSEKTGLITRVVTRKDQVESETWRSEYQVLAGRKRATLDDAVDQSLAFLYDEAPVARVFTDSAWVAAGESTRFAPPEAPQPATRWLKSQGVAQVPFRYGSRHVWIKVSINGAPPADFLLDTGCSATAIDRGYAERIGLGHEGDFGVQGMGGHASEAIAPVRSITVSGPDGDGVTLRDFKVGVLDLADGAEAVLWRRASGLLGADFLSRFAVEIDYDHETVAFHDSASFVYHGTSAPIDIRLMSGIPTIPVRLDDGCEGQFLVDVGNSFGMIVHGSLVKGCRIFTKTLGRKEVRTFGGGIGSGFQSWLCRLDTLRIGPYAVAQPIAGLTLSTHGMVGSEDYGGNLGNGVLQRFRCTFDYAHRKLYLDPGKRFAEPDRYSRIGAYLIREPHRVLAWGIVHGSAADEAGLKEADVVVAIDGRPATSYTPEELDHLFVDGEVGSTHTLEVLRDFKPTRLTVTLQDVI</sequence>
<name>A0A538UCQ9_UNCEI</name>
<dbReference type="CDD" id="cd05483">
    <property type="entry name" value="retropepsin_like_bacteria"/>
    <property type="match status" value="1"/>
</dbReference>
<dbReference type="Gene3D" id="2.30.42.10">
    <property type="match status" value="1"/>
</dbReference>
<comment type="caution">
    <text evidence="2">The sequence shown here is derived from an EMBL/GenBank/DDBJ whole genome shotgun (WGS) entry which is preliminary data.</text>
</comment>
<dbReference type="InterPro" id="IPR021109">
    <property type="entry name" value="Peptidase_aspartic_dom_sf"/>
</dbReference>
<evidence type="ECO:0000313" key="3">
    <source>
        <dbReference type="Proteomes" id="UP000319771"/>
    </source>
</evidence>
<evidence type="ECO:0000259" key="1">
    <source>
        <dbReference type="SMART" id="SM00228"/>
    </source>
</evidence>
<dbReference type="Proteomes" id="UP000319771">
    <property type="component" value="Unassembled WGS sequence"/>
</dbReference>
<gene>
    <name evidence="2" type="ORF">E6K81_03625</name>
</gene>
<dbReference type="InterPro" id="IPR001478">
    <property type="entry name" value="PDZ"/>
</dbReference>
<dbReference type="Gene3D" id="2.40.70.10">
    <property type="entry name" value="Acid Proteases"/>
    <property type="match status" value="2"/>
</dbReference>
<dbReference type="Pfam" id="PF13180">
    <property type="entry name" value="PDZ_2"/>
    <property type="match status" value="1"/>
</dbReference>
<accession>A0A538UCQ9</accession>
<reference evidence="2 3" key="1">
    <citation type="journal article" date="2019" name="Nat. Microbiol.">
        <title>Mediterranean grassland soil C-N compound turnover is dependent on rainfall and depth, and is mediated by genomically divergent microorganisms.</title>
        <authorList>
            <person name="Diamond S."/>
            <person name="Andeer P.F."/>
            <person name="Li Z."/>
            <person name="Crits-Christoph A."/>
            <person name="Burstein D."/>
            <person name="Anantharaman K."/>
            <person name="Lane K.R."/>
            <person name="Thomas B.C."/>
            <person name="Pan C."/>
            <person name="Northen T.R."/>
            <person name="Banfield J.F."/>
        </authorList>
    </citation>
    <scope>NUCLEOTIDE SEQUENCE [LARGE SCALE GENOMIC DNA]</scope>
    <source>
        <strain evidence="2">WS_11</strain>
    </source>
</reference>
<organism evidence="2 3">
    <name type="scientific">Eiseniibacteriota bacterium</name>
    <dbReference type="NCBI Taxonomy" id="2212470"/>
    <lineage>
        <taxon>Bacteria</taxon>
        <taxon>Candidatus Eiseniibacteriota</taxon>
    </lineage>
</organism>
<dbReference type="Pfam" id="PF13650">
    <property type="entry name" value="Asp_protease_2"/>
    <property type="match status" value="1"/>
</dbReference>
<dbReference type="AlphaFoldDB" id="A0A538UCQ9"/>
<dbReference type="InterPro" id="IPR034122">
    <property type="entry name" value="Retropepsin-like_bacterial"/>
</dbReference>
<dbReference type="InterPro" id="IPR036034">
    <property type="entry name" value="PDZ_sf"/>
</dbReference>
<proteinExistence type="predicted"/>
<protein>
    <submittedName>
        <fullName evidence="2">PDZ domain-containing protein</fullName>
    </submittedName>
</protein>
<feature type="domain" description="PDZ" evidence="1">
    <location>
        <begin position="550"/>
        <end position="622"/>
    </location>
</feature>
<dbReference type="SUPFAM" id="SSF50630">
    <property type="entry name" value="Acid proteases"/>
    <property type="match status" value="1"/>
</dbReference>
<dbReference type="EMBL" id="VBPB01000054">
    <property type="protein sequence ID" value="TMQ73650.1"/>
    <property type="molecule type" value="Genomic_DNA"/>
</dbReference>